<evidence type="ECO:0000313" key="11">
    <source>
        <dbReference type="Proteomes" id="UP000265515"/>
    </source>
</evidence>
<sequence>MASGSSSGSRTSSRRWNIEFGEANPSTSRSIHDPLGFDRRAAEQDEVTVSRQKKEMDANWKERKAREAAQAPMRNIFMMGLMMWMAGNSVSLFSVPITFSAIWSPISALRNMNLVFDQFKDDKIDLVLPKLIFISLNLVGCAMGLYKLNSLGLLPTTPSDWVSSLPIPQAAEFSAGGITYS</sequence>
<protein>
    <recommendedName>
        <fullName evidence="3">ER membrane protein complex subunit 4</fullName>
    </recommendedName>
</protein>
<evidence type="ECO:0000256" key="2">
    <source>
        <dbReference type="ARBA" id="ARBA00007715"/>
    </source>
</evidence>
<reference evidence="10 11" key="1">
    <citation type="journal article" date="2018" name="Cell">
        <title>The Chara Genome: Secondary Complexity and Implications for Plant Terrestrialization.</title>
        <authorList>
            <person name="Nishiyama T."/>
            <person name="Sakayama H."/>
            <person name="Vries J.D."/>
            <person name="Buschmann H."/>
            <person name="Saint-Marcoux D."/>
            <person name="Ullrich K.K."/>
            <person name="Haas F.B."/>
            <person name="Vanderstraeten L."/>
            <person name="Becker D."/>
            <person name="Lang D."/>
            <person name="Vosolsobe S."/>
            <person name="Rombauts S."/>
            <person name="Wilhelmsson P.K.I."/>
            <person name="Janitza P."/>
            <person name="Kern R."/>
            <person name="Heyl A."/>
            <person name="Rumpler F."/>
            <person name="Villalobos L.I.A.C."/>
            <person name="Clay J.M."/>
            <person name="Skokan R."/>
            <person name="Toyoda A."/>
            <person name="Suzuki Y."/>
            <person name="Kagoshima H."/>
            <person name="Schijlen E."/>
            <person name="Tajeshwar N."/>
            <person name="Catarino B."/>
            <person name="Hetherington A.J."/>
            <person name="Saltykova A."/>
            <person name="Bonnot C."/>
            <person name="Breuninger H."/>
            <person name="Symeonidi A."/>
            <person name="Radhakrishnan G.V."/>
            <person name="Van Nieuwerburgh F."/>
            <person name="Deforce D."/>
            <person name="Chang C."/>
            <person name="Karol K.G."/>
            <person name="Hedrich R."/>
            <person name="Ulvskov P."/>
            <person name="Glockner G."/>
            <person name="Delwiche C.F."/>
            <person name="Petrasek J."/>
            <person name="Van de Peer Y."/>
            <person name="Friml J."/>
            <person name="Beilby M."/>
            <person name="Dolan L."/>
            <person name="Kohara Y."/>
            <person name="Sugano S."/>
            <person name="Fujiyama A."/>
            <person name="Delaux P.-M."/>
            <person name="Quint M."/>
            <person name="TheiBen G."/>
            <person name="Hagemann M."/>
            <person name="Harholt J."/>
            <person name="Dunand C."/>
            <person name="Zachgo S."/>
            <person name="Langdale J."/>
            <person name="Maumus F."/>
            <person name="Straeten D.V.D."/>
            <person name="Gould S.B."/>
            <person name="Rensing S.A."/>
        </authorList>
    </citation>
    <scope>NUCLEOTIDE SEQUENCE [LARGE SCALE GENOMIC DNA]</scope>
    <source>
        <strain evidence="10 11">S276</strain>
    </source>
</reference>
<evidence type="ECO:0000256" key="9">
    <source>
        <dbReference type="SAM" id="Phobius"/>
    </source>
</evidence>
<keyword evidence="7 9" id="KW-0472">Membrane</keyword>
<dbReference type="Pfam" id="PF06417">
    <property type="entry name" value="EMC4"/>
    <property type="match status" value="1"/>
</dbReference>
<evidence type="ECO:0000256" key="5">
    <source>
        <dbReference type="ARBA" id="ARBA00022824"/>
    </source>
</evidence>
<feature type="region of interest" description="Disordered" evidence="8">
    <location>
        <begin position="1"/>
        <end position="64"/>
    </location>
</feature>
<keyword evidence="5" id="KW-0256">Endoplasmic reticulum</keyword>
<feature type="transmembrane region" description="Helical" evidence="9">
    <location>
        <begin position="126"/>
        <end position="146"/>
    </location>
</feature>
<keyword evidence="11" id="KW-1185">Reference proteome</keyword>
<feature type="compositionally biased region" description="Low complexity" evidence="8">
    <location>
        <begin position="1"/>
        <end position="15"/>
    </location>
</feature>
<dbReference type="Gramene" id="GBG79246">
    <property type="protein sequence ID" value="GBG79246"/>
    <property type="gene ID" value="CBR_g29297"/>
</dbReference>
<comment type="similarity">
    <text evidence="2">Belongs to the EMC4 family.</text>
</comment>
<evidence type="ECO:0000256" key="8">
    <source>
        <dbReference type="SAM" id="MobiDB-lite"/>
    </source>
</evidence>
<dbReference type="OMA" id="QQTFKVI"/>
<dbReference type="AlphaFoldDB" id="A0A388LAC8"/>
<feature type="compositionally biased region" description="Basic and acidic residues" evidence="8">
    <location>
        <begin position="30"/>
        <end position="43"/>
    </location>
</feature>
<evidence type="ECO:0000256" key="4">
    <source>
        <dbReference type="ARBA" id="ARBA00022692"/>
    </source>
</evidence>
<dbReference type="PANTHER" id="PTHR19315">
    <property type="entry name" value="ER MEMBRANE PROTEIN COMPLEX SUBUNIT 4"/>
    <property type="match status" value="1"/>
</dbReference>
<dbReference type="InterPro" id="IPR009445">
    <property type="entry name" value="TMEM85/Emc4"/>
</dbReference>
<evidence type="ECO:0000256" key="6">
    <source>
        <dbReference type="ARBA" id="ARBA00022989"/>
    </source>
</evidence>
<name>A0A388LAC8_CHABU</name>
<feature type="compositionally biased region" description="Basic and acidic residues" evidence="8">
    <location>
        <begin position="52"/>
        <end position="64"/>
    </location>
</feature>
<gene>
    <name evidence="10" type="ORF">CBR_g29297</name>
</gene>
<feature type="transmembrane region" description="Helical" evidence="9">
    <location>
        <begin position="81"/>
        <end position="106"/>
    </location>
</feature>
<dbReference type="OrthoDB" id="369569at2759"/>
<evidence type="ECO:0000256" key="1">
    <source>
        <dbReference type="ARBA" id="ARBA00004477"/>
    </source>
</evidence>
<keyword evidence="4 9" id="KW-0812">Transmembrane</keyword>
<proteinExistence type="inferred from homology"/>
<dbReference type="STRING" id="69332.A0A388LAC8"/>
<evidence type="ECO:0000256" key="3">
    <source>
        <dbReference type="ARBA" id="ARBA00020820"/>
    </source>
</evidence>
<comment type="subcellular location">
    <subcellularLocation>
        <location evidence="1">Endoplasmic reticulum membrane</location>
        <topology evidence="1">Multi-pass membrane protein</topology>
    </subcellularLocation>
</comment>
<keyword evidence="6 9" id="KW-1133">Transmembrane helix</keyword>
<accession>A0A388LAC8</accession>
<organism evidence="10 11">
    <name type="scientific">Chara braunii</name>
    <name type="common">Braun's stonewort</name>
    <dbReference type="NCBI Taxonomy" id="69332"/>
    <lineage>
        <taxon>Eukaryota</taxon>
        <taxon>Viridiplantae</taxon>
        <taxon>Streptophyta</taxon>
        <taxon>Charophyceae</taxon>
        <taxon>Charales</taxon>
        <taxon>Characeae</taxon>
        <taxon>Chara</taxon>
    </lineage>
</organism>
<dbReference type="Proteomes" id="UP000265515">
    <property type="component" value="Unassembled WGS sequence"/>
</dbReference>
<dbReference type="GO" id="GO:0005789">
    <property type="term" value="C:endoplasmic reticulum membrane"/>
    <property type="evidence" value="ECO:0007669"/>
    <property type="project" value="UniProtKB-SubCell"/>
</dbReference>
<dbReference type="EMBL" id="BFEA01000314">
    <property type="protein sequence ID" value="GBG79246.1"/>
    <property type="molecule type" value="Genomic_DNA"/>
</dbReference>
<evidence type="ECO:0000256" key="7">
    <source>
        <dbReference type="ARBA" id="ARBA00023136"/>
    </source>
</evidence>
<evidence type="ECO:0000313" key="10">
    <source>
        <dbReference type="EMBL" id="GBG79246.1"/>
    </source>
</evidence>
<comment type="caution">
    <text evidence="10">The sequence shown here is derived from an EMBL/GenBank/DDBJ whole genome shotgun (WGS) entry which is preliminary data.</text>
</comment>